<dbReference type="EMBL" id="JANPWZ010001835">
    <property type="protein sequence ID" value="KAJ3562908.1"/>
    <property type="molecule type" value="Genomic_DNA"/>
</dbReference>
<dbReference type="InterPro" id="IPR016181">
    <property type="entry name" value="Acyl_CoA_acyltransferase"/>
</dbReference>
<accession>A0A9W8N8I6</accession>
<evidence type="ECO:0008006" key="3">
    <source>
        <dbReference type="Google" id="ProtNLM"/>
    </source>
</evidence>
<keyword evidence="2" id="KW-1185">Reference proteome</keyword>
<dbReference type="AlphaFoldDB" id="A0A9W8N8I6"/>
<dbReference type="VEuPathDB" id="FungiDB:F4678DRAFT_444935"/>
<reference evidence="1" key="1">
    <citation type="submission" date="2022-07" db="EMBL/GenBank/DDBJ databases">
        <title>Genome Sequence of Xylaria arbuscula.</title>
        <authorList>
            <person name="Buettner E."/>
        </authorList>
    </citation>
    <scope>NUCLEOTIDE SEQUENCE</scope>
    <source>
        <strain evidence="1">VT107</strain>
    </source>
</reference>
<evidence type="ECO:0000313" key="2">
    <source>
        <dbReference type="Proteomes" id="UP001148614"/>
    </source>
</evidence>
<evidence type="ECO:0000313" key="1">
    <source>
        <dbReference type="EMBL" id="KAJ3562908.1"/>
    </source>
</evidence>
<gene>
    <name evidence="1" type="ORF">NPX13_g8386</name>
</gene>
<name>A0A9W8N8I6_9PEZI</name>
<dbReference type="InterPro" id="IPR052523">
    <property type="entry name" value="Trichothecene_AcTrans"/>
</dbReference>
<sequence length="273" mass="29768">MSVRRAFPNQATKPTLGAFFVTGAEEAFISLLNRVRAPSTNNSNVSSQRSFNIAMAAAFDQLHVRVATRQDAPRIAEIHMAAFARNAMLHAQFPSPAIRKALQSCIANKALADIGDPKTTVLAVVASEDRNESVATIIAFAKWSHPVISGEDYVETPWIWPEGTDLDTLQAWTARAAEAESRSIGDTPCYHLSFIGTDPLYGQRGAGHLLVQWGIEQSIASGSPLYLESTLEAAAFYKREGFIAGETISLPIHVDGSAEEQLYEEIVFTYRPA</sequence>
<comment type="caution">
    <text evidence="1">The sequence shown here is derived from an EMBL/GenBank/DDBJ whole genome shotgun (WGS) entry which is preliminary data.</text>
</comment>
<proteinExistence type="predicted"/>
<protein>
    <recommendedName>
        <fullName evidence="3">N-acetyltransferase domain-containing protein</fullName>
    </recommendedName>
</protein>
<dbReference type="Proteomes" id="UP001148614">
    <property type="component" value="Unassembled WGS sequence"/>
</dbReference>
<dbReference type="Gene3D" id="3.40.630.30">
    <property type="match status" value="1"/>
</dbReference>
<dbReference type="PANTHER" id="PTHR42791">
    <property type="entry name" value="GNAT FAMILY ACETYLTRANSFERASE"/>
    <property type="match status" value="1"/>
</dbReference>
<organism evidence="1 2">
    <name type="scientific">Xylaria arbuscula</name>
    <dbReference type="NCBI Taxonomy" id="114810"/>
    <lineage>
        <taxon>Eukaryota</taxon>
        <taxon>Fungi</taxon>
        <taxon>Dikarya</taxon>
        <taxon>Ascomycota</taxon>
        <taxon>Pezizomycotina</taxon>
        <taxon>Sordariomycetes</taxon>
        <taxon>Xylariomycetidae</taxon>
        <taxon>Xylariales</taxon>
        <taxon>Xylariaceae</taxon>
        <taxon>Xylaria</taxon>
    </lineage>
</organism>
<dbReference type="SUPFAM" id="SSF55729">
    <property type="entry name" value="Acyl-CoA N-acyltransferases (Nat)"/>
    <property type="match status" value="1"/>
</dbReference>
<dbReference type="PANTHER" id="PTHR42791:SF2">
    <property type="entry name" value="N-ACETYLTRANSFERASE DOMAIN-CONTAINING PROTEIN"/>
    <property type="match status" value="1"/>
</dbReference>